<keyword evidence="2" id="KW-1185">Reference proteome</keyword>
<evidence type="ECO:0000313" key="2">
    <source>
        <dbReference type="Proteomes" id="UP000237839"/>
    </source>
</evidence>
<evidence type="ECO:0000313" key="1">
    <source>
        <dbReference type="EMBL" id="PRC93022.1"/>
    </source>
</evidence>
<gene>
    <name evidence="1" type="ORF">S2091_2108</name>
</gene>
<organism evidence="1 2">
    <name type="scientific">Solimicrobium silvestre</name>
    <dbReference type="NCBI Taxonomy" id="2099400"/>
    <lineage>
        <taxon>Bacteria</taxon>
        <taxon>Pseudomonadati</taxon>
        <taxon>Pseudomonadota</taxon>
        <taxon>Betaproteobacteria</taxon>
        <taxon>Burkholderiales</taxon>
        <taxon>Oxalobacteraceae</taxon>
        <taxon>Solimicrobium</taxon>
    </lineage>
</organism>
<dbReference type="CDD" id="cd07040">
    <property type="entry name" value="HP"/>
    <property type="match status" value="1"/>
</dbReference>
<dbReference type="Proteomes" id="UP000237839">
    <property type="component" value="Unassembled WGS sequence"/>
</dbReference>
<dbReference type="InterPro" id="IPR013078">
    <property type="entry name" value="His_Pase_superF_clade-1"/>
</dbReference>
<dbReference type="AlphaFoldDB" id="A0A2S9GZ61"/>
<dbReference type="Gene3D" id="3.40.50.1240">
    <property type="entry name" value="Phosphoglycerate mutase-like"/>
    <property type="match status" value="1"/>
</dbReference>
<sequence length="157" mass="17536">MDLILWRHAHAEALTEDMLHRVDSERKLTPKGQKQAAKMALWLDSVLPHSCKILVSPSQRTMQTALALGRKFKVVSEIGTDSDADQILAACNWPNSREPVLIIGHQPHLGDVVSKLIPTIQDCAIRKGNVWWISQKDAEDAPTTFLKVVMTPELVVK</sequence>
<accession>A0A2S9GZ61</accession>
<dbReference type="SMART" id="SM00855">
    <property type="entry name" value="PGAM"/>
    <property type="match status" value="1"/>
</dbReference>
<dbReference type="EMBL" id="PUGF01000009">
    <property type="protein sequence ID" value="PRC93022.1"/>
    <property type="molecule type" value="Genomic_DNA"/>
</dbReference>
<dbReference type="InterPro" id="IPR029033">
    <property type="entry name" value="His_PPase_superfam"/>
</dbReference>
<protein>
    <submittedName>
        <fullName evidence="1">Phosphohistidine phosphatase SixA</fullName>
    </submittedName>
</protein>
<reference evidence="1 2" key="1">
    <citation type="submission" date="2018-02" db="EMBL/GenBank/DDBJ databases">
        <title>Solimicrobium silvestre gen. nov., sp. nov., isolated from alpine forest soil.</title>
        <authorList>
            <person name="Margesin R."/>
            <person name="Albuquerque L."/>
            <person name="Zhang D.-C."/>
            <person name="Froufe H.J.C."/>
            <person name="Severino R."/>
            <person name="Roxo I."/>
            <person name="Egas C."/>
            <person name="Da Costa M.S."/>
        </authorList>
    </citation>
    <scope>NUCLEOTIDE SEQUENCE [LARGE SCALE GENOMIC DNA]</scope>
    <source>
        <strain evidence="1 2">S20-91</strain>
    </source>
</reference>
<proteinExistence type="predicted"/>
<dbReference type="SUPFAM" id="SSF53254">
    <property type="entry name" value="Phosphoglycerate mutase-like"/>
    <property type="match status" value="1"/>
</dbReference>
<dbReference type="Pfam" id="PF00300">
    <property type="entry name" value="His_Phos_1"/>
    <property type="match status" value="1"/>
</dbReference>
<name>A0A2S9GZ61_9BURK</name>
<dbReference type="RefSeq" id="WP_105531768.1">
    <property type="nucleotide sequence ID" value="NZ_PUGF01000009.1"/>
</dbReference>
<comment type="caution">
    <text evidence="1">The sequence shown here is derived from an EMBL/GenBank/DDBJ whole genome shotgun (WGS) entry which is preliminary data.</text>
</comment>
<dbReference type="OrthoDB" id="9814783at2"/>